<evidence type="ECO:0000313" key="2">
    <source>
        <dbReference type="EMBL" id="GES36504.1"/>
    </source>
</evidence>
<dbReference type="RefSeq" id="WP_029546874.1">
    <property type="nucleotide sequence ID" value="NZ_BAAAYP010000068.1"/>
</dbReference>
<accession>A0ABQ0YJ14</accession>
<reference evidence="2 3" key="1">
    <citation type="journal article" date="2018" name="Biodegradation">
        <title>1,4-Dioxane degradation characteristics of Rhodococcus aetherivorans JCM 14343.</title>
        <authorList>
            <person name="Inoue D."/>
            <person name="Tsunoda T."/>
            <person name="Yamamoto N."/>
            <person name="Ike M."/>
            <person name="Sei K."/>
        </authorList>
    </citation>
    <scope>NUCLEOTIDE SEQUENCE [LARGE SCALE GENOMIC DNA]</scope>
    <source>
        <strain evidence="2 3">JCM 14343</strain>
    </source>
</reference>
<evidence type="ECO:0000256" key="1">
    <source>
        <dbReference type="SAM" id="MobiDB-lite"/>
    </source>
</evidence>
<feature type="region of interest" description="Disordered" evidence="1">
    <location>
        <begin position="210"/>
        <end position="234"/>
    </location>
</feature>
<gene>
    <name evidence="2" type="ORF">RAJCM14343_1756</name>
</gene>
<keyword evidence="3" id="KW-1185">Reference proteome</keyword>
<organism evidence="2 3">
    <name type="scientific">Rhodococcus aetherivorans</name>
    <dbReference type="NCBI Taxonomy" id="191292"/>
    <lineage>
        <taxon>Bacteria</taxon>
        <taxon>Bacillati</taxon>
        <taxon>Actinomycetota</taxon>
        <taxon>Actinomycetes</taxon>
        <taxon>Mycobacteriales</taxon>
        <taxon>Nocardiaceae</taxon>
        <taxon>Rhodococcus</taxon>
    </lineage>
</organism>
<protein>
    <submittedName>
        <fullName evidence="2">Uncharacterized protein</fullName>
    </submittedName>
</protein>
<evidence type="ECO:0000313" key="3">
    <source>
        <dbReference type="Proteomes" id="UP000325466"/>
    </source>
</evidence>
<sequence length="234" mass="26292">MVFEVKATHRQTSTGFAACEVHPDVFVDEWGRVFATAESLVEDAGTVAIQEIRPEDDDHIFVVDDYAIECAVAWIEVLSGWQTERLLEQRIQRRWATSSGTVPRIRVDVDRASPRGDRRTVAFDVRASHRLPSGGKLACELYPDVFVTQRSRGVLSRLAGMAMQQPGDIVDALPDNTQEWFRVHGLEHAASWVGTIAGFQDDFWRKHHGSRETFDRSPVGPMGPSCPPRRRLAP</sequence>
<dbReference type="EMBL" id="BLAH01000068">
    <property type="protein sequence ID" value="GES36504.1"/>
    <property type="molecule type" value="Genomic_DNA"/>
</dbReference>
<dbReference type="Proteomes" id="UP000325466">
    <property type="component" value="Unassembled WGS sequence"/>
</dbReference>
<proteinExistence type="predicted"/>
<comment type="caution">
    <text evidence="2">The sequence shown here is derived from an EMBL/GenBank/DDBJ whole genome shotgun (WGS) entry which is preliminary data.</text>
</comment>
<name>A0ABQ0YJ14_9NOCA</name>